<evidence type="ECO:0000256" key="5">
    <source>
        <dbReference type="ARBA" id="ARBA00023136"/>
    </source>
</evidence>
<keyword evidence="4 6" id="KW-1133">Transmembrane helix</keyword>
<evidence type="ECO:0000256" key="3">
    <source>
        <dbReference type="ARBA" id="ARBA00022692"/>
    </source>
</evidence>
<keyword evidence="9" id="KW-0675">Receptor</keyword>
<feature type="domain" description="G-protein coupled receptors family 3 profile" evidence="8">
    <location>
        <begin position="87"/>
        <end position="250"/>
    </location>
</feature>
<evidence type="ECO:0000313" key="9">
    <source>
        <dbReference type="EMBL" id="AFO98336.1"/>
    </source>
</evidence>
<keyword evidence="3 6" id="KW-0812">Transmembrane</keyword>
<feature type="chain" id="PRO_5004778100" evidence="7">
    <location>
        <begin position="20"/>
        <end position="419"/>
    </location>
</feature>
<dbReference type="GO" id="GO:0030295">
    <property type="term" value="F:protein kinase activator activity"/>
    <property type="evidence" value="ECO:0007669"/>
    <property type="project" value="TreeGrafter"/>
</dbReference>
<reference evidence="9" key="1">
    <citation type="journal article" date="2014" name="Nature">
        <title>Elephant shark genome provides unique insights into gnathostome evolution.</title>
        <authorList>
            <consortium name="International Elephant Shark Genome Sequencing Consortium"/>
            <person name="Venkatesh B."/>
            <person name="Lee A.P."/>
            <person name="Ravi V."/>
            <person name="Maurya A.K."/>
            <person name="Lian M.M."/>
            <person name="Swann J.B."/>
            <person name="Ohta Y."/>
            <person name="Flajnik M.F."/>
            <person name="Sutoh Y."/>
            <person name="Kasahara M."/>
            <person name="Hoon S."/>
            <person name="Gangu V."/>
            <person name="Roy S.W."/>
            <person name="Irimia M."/>
            <person name="Korzh V."/>
            <person name="Kondrychyn I."/>
            <person name="Lim Z.W."/>
            <person name="Tay B.H."/>
            <person name="Tohari S."/>
            <person name="Kong K.W."/>
            <person name="Ho S."/>
            <person name="Lorente-Galdos B."/>
            <person name="Quilez J."/>
            <person name="Marques-Bonet T."/>
            <person name="Raney B.J."/>
            <person name="Ingham P.W."/>
            <person name="Tay A."/>
            <person name="Hillier L.W."/>
            <person name="Minx P."/>
            <person name="Boehm T."/>
            <person name="Wilson R.K."/>
            <person name="Brenner S."/>
            <person name="Warren W.C."/>
        </authorList>
    </citation>
    <scope>NUCLEOTIDE SEQUENCE</scope>
    <source>
        <tissue evidence="9">Liver</tissue>
    </source>
</reference>
<feature type="transmembrane region" description="Helical" evidence="6">
    <location>
        <begin position="265"/>
        <end position="284"/>
    </location>
</feature>
<feature type="transmembrane region" description="Helical" evidence="6">
    <location>
        <begin position="151"/>
        <end position="176"/>
    </location>
</feature>
<evidence type="ECO:0000256" key="7">
    <source>
        <dbReference type="SAM" id="SignalP"/>
    </source>
</evidence>
<feature type="transmembrane region" description="Helical" evidence="6">
    <location>
        <begin position="229"/>
        <end position="253"/>
    </location>
</feature>
<feature type="transmembrane region" description="Helical" evidence="6">
    <location>
        <begin position="116"/>
        <end position="139"/>
    </location>
</feature>
<dbReference type="PANTHER" id="PTHR14511:SF15">
    <property type="entry name" value="G-PROTEIN COUPLED RECEPTOR FAMILY C GROUP 5 MEMBER C"/>
    <property type="match status" value="1"/>
</dbReference>
<evidence type="ECO:0000256" key="6">
    <source>
        <dbReference type="SAM" id="Phobius"/>
    </source>
</evidence>
<comment type="subcellular location">
    <subcellularLocation>
        <location evidence="1">Membrane</location>
        <topology evidence="1">Multi-pass membrane protein</topology>
    </subcellularLocation>
</comment>
<keyword evidence="5 6" id="KW-0472">Membrane</keyword>
<dbReference type="AlphaFoldDB" id="V9KJZ3"/>
<proteinExistence type="evidence at transcript level"/>
<dbReference type="GO" id="GO:0043235">
    <property type="term" value="C:receptor complex"/>
    <property type="evidence" value="ECO:0007669"/>
    <property type="project" value="TreeGrafter"/>
</dbReference>
<dbReference type="GO" id="GO:0005886">
    <property type="term" value="C:plasma membrane"/>
    <property type="evidence" value="ECO:0007669"/>
    <property type="project" value="TreeGrafter"/>
</dbReference>
<sequence>MAGWPWSWACVGVLPLVGAAMVPQGCGPDVNALYFNLCDLGAVWGIVLQALSGAGVLSCFVLALVLLASVPFIQEGKKKSTVGTQLLFLFGTLGLFCLVFDFVVKMNFATCASRRFLFGLLFAVCFSCLLTHALRLNFLSRKNSGPNGWRVMGLALTLSLVEAIINTEWLVITILRNNATSSPVLGDPCDIANMDFAMALIYVMVLMALTLVLGFTSQWGSFKHWKKHGVFILVTIWLSVAIWVAWITMYVYGNEALGREGWDDPTLGIALVANAWVFLFFYIVPEICQVTKAGMEQTYVEEVYPTRGVGYETILKEQQSQHMYIENKAFSMDEPNAANKSQSPYGGYSSQLRSSVYQPTEMALMNKNNQLENPYDHYIPRVTINPSAISSNASTLRAEDVFAAGSRQPQPEGGHVRNF</sequence>
<dbReference type="InterPro" id="IPR051753">
    <property type="entry name" value="RA-inducible_GPCR3"/>
</dbReference>
<dbReference type="EMBL" id="JW865819">
    <property type="protein sequence ID" value="AFO98336.1"/>
    <property type="molecule type" value="mRNA"/>
</dbReference>
<dbReference type="GO" id="GO:0004930">
    <property type="term" value="F:G protein-coupled receptor activity"/>
    <property type="evidence" value="ECO:0007669"/>
    <property type="project" value="InterPro"/>
</dbReference>
<evidence type="ECO:0000259" key="8">
    <source>
        <dbReference type="PROSITE" id="PS50259"/>
    </source>
</evidence>
<dbReference type="PROSITE" id="PS50259">
    <property type="entry name" value="G_PROTEIN_RECEP_F3_4"/>
    <property type="match status" value="1"/>
</dbReference>
<feature type="signal peptide" evidence="7">
    <location>
        <begin position="1"/>
        <end position="19"/>
    </location>
</feature>
<dbReference type="GO" id="GO:0070062">
    <property type="term" value="C:extracellular exosome"/>
    <property type="evidence" value="ECO:0007669"/>
    <property type="project" value="TreeGrafter"/>
</dbReference>
<protein>
    <submittedName>
        <fullName evidence="9">G-protein coupled receptor family C group 5 member C-like protein</fullName>
    </submittedName>
</protein>
<feature type="transmembrane region" description="Helical" evidence="6">
    <location>
        <begin position="85"/>
        <end position="104"/>
    </location>
</feature>
<comment type="similarity">
    <text evidence="2">Belongs to the G-protein coupled receptor 3 family.</text>
</comment>
<dbReference type="PANTHER" id="PTHR14511">
    <property type="entry name" value="G PROTEIN COUPLED RECEPTOR, CLASS C, GROUP 5"/>
    <property type="match status" value="1"/>
</dbReference>
<feature type="transmembrane region" description="Helical" evidence="6">
    <location>
        <begin position="43"/>
        <end position="73"/>
    </location>
</feature>
<dbReference type="Pfam" id="PF00003">
    <property type="entry name" value="7tm_3"/>
    <property type="match status" value="1"/>
</dbReference>
<evidence type="ECO:0000256" key="4">
    <source>
        <dbReference type="ARBA" id="ARBA00022989"/>
    </source>
</evidence>
<name>V9KJZ3_CALMI</name>
<organism evidence="9">
    <name type="scientific">Callorhinchus milii</name>
    <name type="common">Ghost shark</name>
    <dbReference type="NCBI Taxonomy" id="7868"/>
    <lineage>
        <taxon>Eukaryota</taxon>
        <taxon>Metazoa</taxon>
        <taxon>Chordata</taxon>
        <taxon>Craniata</taxon>
        <taxon>Vertebrata</taxon>
        <taxon>Chondrichthyes</taxon>
        <taxon>Holocephali</taxon>
        <taxon>Chimaeriformes</taxon>
        <taxon>Callorhinchidae</taxon>
        <taxon>Callorhinchus</taxon>
    </lineage>
</organism>
<keyword evidence="7" id="KW-0732">Signal</keyword>
<accession>V9KJZ3</accession>
<evidence type="ECO:0000256" key="1">
    <source>
        <dbReference type="ARBA" id="ARBA00004141"/>
    </source>
</evidence>
<dbReference type="InterPro" id="IPR017978">
    <property type="entry name" value="GPCR_3_C"/>
</dbReference>
<evidence type="ECO:0000256" key="2">
    <source>
        <dbReference type="ARBA" id="ARBA00007242"/>
    </source>
</evidence>
<dbReference type="CDD" id="cd15277">
    <property type="entry name" value="7tmC_RAIG3_GPRC5C"/>
    <property type="match status" value="1"/>
</dbReference>
<feature type="transmembrane region" description="Helical" evidence="6">
    <location>
        <begin position="196"/>
        <end position="217"/>
    </location>
</feature>